<dbReference type="Pfam" id="PF05979">
    <property type="entry name" value="DUF896"/>
    <property type="match status" value="1"/>
</dbReference>
<keyword evidence="3" id="KW-1185">Reference proteome</keyword>
<gene>
    <name evidence="2" type="ORF">BCAMP_04807</name>
</gene>
<protein>
    <submittedName>
        <fullName evidence="2">Uncharacterized protein</fullName>
    </submittedName>
</protein>
<organism evidence="2 3">
    <name type="scientific">Brochothrix campestris FSL F6-1037</name>
    <dbReference type="NCBI Taxonomy" id="1265861"/>
    <lineage>
        <taxon>Bacteria</taxon>
        <taxon>Bacillati</taxon>
        <taxon>Bacillota</taxon>
        <taxon>Bacilli</taxon>
        <taxon>Bacillales</taxon>
        <taxon>Listeriaceae</taxon>
        <taxon>Brochothrix</taxon>
    </lineage>
</organism>
<evidence type="ECO:0000313" key="2">
    <source>
        <dbReference type="EMBL" id="EUJ40681.1"/>
    </source>
</evidence>
<name>W7CY51_9LIST</name>
<comment type="caution">
    <text evidence="2">The sequence shown here is derived from an EMBL/GenBank/DDBJ whole genome shotgun (WGS) entry which is preliminary data.</text>
</comment>
<dbReference type="RefSeq" id="WP_408605177.1">
    <property type="nucleotide sequence ID" value="NZ_AODH01000016.1"/>
</dbReference>
<evidence type="ECO:0000313" key="3">
    <source>
        <dbReference type="Proteomes" id="UP000019243"/>
    </source>
</evidence>
<dbReference type="InterPro" id="IPR009242">
    <property type="entry name" value="DUF896"/>
</dbReference>
<evidence type="ECO:0000256" key="1">
    <source>
        <dbReference type="ARBA" id="ARBA00022490"/>
    </source>
</evidence>
<keyword evidence="1" id="KW-0963">Cytoplasm</keyword>
<accession>W7CY51</accession>
<proteinExistence type="predicted"/>
<dbReference type="EMBL" id="AODH01000016">
    <property type="protein sequence ID" value="EUJ40681.1"/>
    <property type="molecule type" value="Genomic_DNA"/>
</dbReference>
<dbReference type="AlphaFoldDB" id="W7CY51"/>
<reference evidence="2 3" key="1">
    <citation type="submission" date="2012-12" db="EMBL/GenBank/DDBJ databases">
        <title>Novel taxa of Listeriaceae from agricultural environments in the United States.</title>
        <authorList>
            <person name="den Bakker H.C."/>
            <person name="Allred A."/>
            <person name="Warchocki S."/>
            <person name="Wright E.M."/>
            <person name="Burrell A."/>
            <person name="Nightingale K.K."/>
            <person name="Kephart D."/>
            <person name="Wiedmann M."/>
        </authorList>
    </citation>
    <scope>NUCLEOTIDE SEQUENCE [LARGE SCALE GENOMIC DNA]</scope>
    <source>
        <strain evidence="2 3">FSL F6-1037</strain>
    </source>
</reference>
<dbReference type="Proteomes" id="UP000019243">
    <property type="component" value="Unassembled WGS sequence"/>
</dbReference>
<sequence length="36" mass="4003">MLRQAYLAEIKGQVLNTVSGLKIMDEQGNDVTPKKI</sequence>